<protein>
    <submittedName>
        <fullName evidence="2">Uncharacterized protein</fullName>
    </submittedName>
</protein>
<dbReference type="STRING" id="747676.F4RTP7"/>
<dbReference type="EMBL" id="GL883119">
    <property type="protein sequence ID" value="EGG04293.1"/>
    <property type="molecule type" value="Genomic_DNA"/>
</dbReference>
<dbReference type="KEGG" id="mlr:MELLADRAFT_89529"/>
<name>F4RTP7_MELLP</name>
<gene>
    <name evidence="2" type="ORF">MELLADRAFT_89529</name>
</gene>
<organism evidence="3">
    <name type="scientific">Melampsora larici-populina (strain 98AG31 / pathotype 3-4-7)</name>
    <name type="common">Poplar leaf rust fungus</name>
    <dbReference type="NCBI Taxonomy" id="747676"/>
    <lineage>
        <taxon>Eukaryota</taxon>
        <taxon>Fungi</taxon>
        <taxon>Dikarya</taxon>
        <taxon>Basidiomycota</taxon>
        <taxon>Pucciniomycotina</taxon>
        <taxon>Pucciniomycetes</taxon>
        <taxon>Pucciniales</taxon>
        <taxon>Melampsoraceae</taxon>
        <taxon>Melampsora</taxon>
    </lineage>
</organism>
<sequence length="249" mass="28664">MTPPNSVDNIHSELSRLVENAYLEMPRKSFSSSDNSMDIDTQYSHHHNPYHLQNDPQAEDPRLSTPTNQSTALWDNKGLQKGKVGQFEVLCGPGEGTGKAWSKWRNHDERLPEEKTKGMEALEKRIEWTVKFLLDDIKPWKDARDRLKSLYISLLALGQPTKLQLGILFTSVFPQLIDYNLLVDCEPEHNILLFSLQIATVPSVVFVLVNNHEFLQMILDLLYSFFTHQFAPSNLIHGDFRYIIYPPDL</sequence>
<dbReference type="HOGENOM" id="CLU_1115957_0_0_1"/>
<feature type="compositionally biased region" description="Polar residues" evidence="1">
    <location>
        <begin position="29"/>
        <end position="42"/>
    </location>
</feature>
<keyword evidence="3" id="KW-1185">Reference proteome</keyword>
<reference evidence="3" key="1">
    <citation type="journal article" date="2011" name="Proc. Natl. Acad. Sci. U.S.A.">
        <title>Obligate biotrophy features unraveled by the genomic analysis of rust fungi.</title>
        <authorList>
            <person name="Duplessis S."/>
            <person name="Cuomo C.A."/>
            <person name="Lin Y.-C."/>
            <person name="Aerts A."/>
            <person name="Tisserant E."/>
            <person name="Veneault-Fourrey C."/>
            <person name="Joly D.L."/>
            <person name="Hacquard S."/>
            <person name="Amselem J."/>
            <person name="Cantarel B.L."/>
            <person name="Chiu R."/>
            <person name="Coutinho P.M."/>
            <person name="Feau N."/>
            <person name="Field M."/>
            <person name="Frey P."/>
            <person name="Gelhaye E."/>
            <person name="Goldberg J."/>
            <person name="Grabherr M.G."/>
            <person name="Kodira C.D."/>
            <person name="Kohler A."/>
            <person name="Kuees U."/>
            <person name="Lindquist E.A."/>
            <person name="Lucas S.M."/>
            <person name="Mago R."/>
            <person name="Mauceli E."/>
            <person name="Morin E."/>
            <person name="Murat C."/>
            <person name="Pangilinan J.L."/>
            <person name="Park R."/>
            <person name="Pearson M."/>
            <person name="Quesneville H."/>
            <person name="Rouhier N."/>
            <person name="Sakthikumar S."/>
            <person name="Salamov A.A."/>
            <person name="Schmutz J."/>
            <person name="Selles B."/>
            <person name="Shapiro H."/>
            <person name="Tanguay P."/>
            <person name="Tuskan G.A."/>
            <person name="Henrissat B."/>
            <person name="Van de Peer Y."/>
            <person name="Rouze P."/>
            <person name="Ellis J.G."/>
            <person name="Dodds P.N."/>
            <person name="Schein J.E."/>
            <person name="Zhong S."/>
            <person name="Hamelin R.C."/>
            <person name="Grigoriev I.V."/>
            <person name="Szabo L.J."/>
            <person name="Martin F."/>
        </authorList>
    </citation>
    <scope>NUCLEOTIDE SEQUENCE [LARGE SCALE GENOMIC DNA]</scope>
    <source>
        <strain evidence="3">98AG31 / pathotype 3-4-7</strain>
    </source>
</reference>
<dbReference type="GeneID" id="18935232"/>
<proteinExistence type="predicted"/>
<accession>F4RTP7</accession>
<evidence type="ECO:0000256" key="1">
    <source>
        <dbReference type="SAM" id="MobiDB-lite"/>
    </source>
</evidence>
<dbReference type="OrthoDB" id="26387at2759"/>
<dbReference type="AlphaFoldDB" id="F4RTP7"/>
<evidence type="ECO:0000313" key="3">
    <source>
        <dbReference type="Proteomes" id="UP000001072"/>
    </source>
</evidence>
<feature type="region of interest" description="Disordered" evidence="1">
    <location>
        <begin position="28"/>
        <end position="69"/>
    </location>
</feature>
<dbReference type="RefSeq" id="XP_007412422.1">
    <property type="nucleotide sequence ID" value="XM_007412360.1"/>
</dbReference>
<evidence type="ECO:0000313" key="2">
    <source>
        <dbReference type="EMBL" id="EGG04293.1"/>
    </source>
</evidence>
<dbReference type="InParanoid" id="F4RTP7"/>
<dbReference type="Proteomes" id="UP000001072">
    <property type="component" value="Unassembled WGS sequence"/>
</dbReference>
<dbReference type="VEuPathDB" id="FungiDB:MELLADRAFT_89529"/>